<feature type="compositionally biased region" description="Pro residues" evidence="1">
    <location>
        <begin position="36"/>
        <end position="47"/>
    </location>
</feature>
<protein>
    <submittedName>
        <fullName evidence="2">Uncharacterized protein</fullName>
    </submittedName>
</protein>
<evidence type="ECO:0000256" key="1">
    <source>
        <dbReference type="SAM" id="MobiDB-lite"/>
    </source>
</evidence>
<accession>A0A016WAV2</accession>
<gene>
    <name evidence="2" type="primary">Acey_s0899.g2939</name>
    <name evidence="2" type="ORF">Y032_0899g2939</name>
</gene>
<feature type="compositionally biased region" description="Pro residues" evidence="1">
    <location>
        <begin position="69"/>
        <end position="78"/>
    </location>
</feature>
<evidence type="ECO:0000313" key="3">
    <source>
        <dbReference type="Proteomes" id="UP000024635"/>
    </source>
</evidence>
<dbReference type="EMBL" id="JARK01000499">
    <property type="protein sequence ID" value="EYC36407.1"/>
    <property type="molecule type" value="Genomic_DNA"/>
</dbReference>
<proteinExistence type="predicted"/>
<name>A0A016WAV2_9BILA</name>
<dbReference type="STRING" id="53326.A0A016WAV2"/>
<keyword evidence="3" id="KW-1185">Reference proteome</keyword>
<organism evidence="2 3">
    <name type="scientific">Ancylostoma ceylanicum</name>
    <dbReference type="NCBI Taxonomy" id="53326"/>
    <lineage>
        <taxon>Eukaryota</taxon>
        <taxon>Metazoa</taxon>
        <taxon>Ecdysozoa</taxon>
        <taxon>Nematoda</taxon>
        <taxon>Chromadorea</taxon>
        <taxon>Rhabditida</taxon>
        <taxon>Rhabditina</taxon>
        <taxon>Rhabditomorpha</taxon>
        <taxon>Strongyloidea</taxon>
        <taxon>Ancylostomatidae</taxon>
        <taxon>Ancylostomatinae</taxon>
        <taxon>Ancylostoma</taxon>
    </lineage>
</organism>
<sequence>MFSKFKASFDEYVSKLPVAGQQAAQAAALAAGLPLAQPPNMPLPPSPRQGAFPAMPPPAPFAPQADAPKPLPPAPTPPQCYAAQYGDLGQTHGAGKSPYISGNPQEEMMQLARPSSKESALPPVPRQKLPKIEAIDVGPPAAEKQRYVQAPLASSPGVGSVYVGTYR</sequence>
<dbReference type="AlphaFoldDB" id="A0A016WAV2"/>
<reference evidence="3" key="1">
    <citation type="journal article" date="2015" name="Nat. Genet.">
        <title>The genome and transcriptome of the zoonotic hookworm Ancylostoma ceylanicum identify infection-specific gene families.</title>
        <authorList>
            <person name="Schwarz E.M."/>
            <person name="Hu Y."/>
            <person name="Antoshechkin I."/>
            <person name="Miller M.M."/>
            <person name="Sternberg P.W."/>
            <person name="Aroian R.V."/>
        </authorList>
    </citation>
    <scope>NUCLEOTIDE SEQUENCE</scope>
    <source>
        <strain evidence="3">HY135</strain>
    </source>
</reference>
<feature type="region of interest" description="Disordered" evidence="1">
    <location>
        <begin position="35"/>
        <end position="137"/>
    </location>
</feature>
<comment type="caution">
    <text evidence="2">The sequence shown here is derived from an EMBL/GenBank/DDBJ whole genome shotgun (WGS) entry which is preliminary data.</text>
</comment>
<dbReference type="Proteomes" id="UP000024635">
    <property type="component" value="Unassembled WGS sequence"/>
</dbReference>
<evidence type="ECO:0000313" key="2">
    <source>
        <dbReference type="EMBL" id="EYC36407.1"/>
    </source>
</evidence>